<dbReference type="EMBL" id="VXRG01000131">
    <property type="protein sequence ID" value="MXY95021.1"/>
    <property type="molecule type" value="Genomic_DNA"/>
</dbReference>
<evidence type="ECO:0000313" key="2">
    <source>
        <dbReference type="EMBL" id="MXY95021.1"/>
    </source>
</evidence>
<protein>
    <submittedName>
        <fullName evidence="2">Class I SAM-dependent methyltransferase</fullName>
    </submittedName>
</protein>
<dbReference type="InterPro" id="IPR029063">
    <property type="entry name" value="SAM-dependent_MTases_sf"/>
</dbReference>
<dbReference type="GO" id="GO:0032259">
    <property type="term" value="P:methylation"/>
    <property type="evidence" value="ECO:0007669"/>
    <property type="project" value="UniProtKB-KW"/>
</dbReference>
<dbReference type="GO" id="GO:0008757">
    <property type="term" value="F:S-adenosylmethionine-dependent methyltransferase activity"/>
    <property type="evidence" value="ECO:0007669"/>
    <property type="project" value="InterPro"/>
</dbReference>
<name>A0A6B0YX75_9CHLR</name>
<dbReference type="AlphaFoldDB" id="A0A6B0YX75"/>
<evidence type="ECO:0000259" key="1">
    <source>
        <dbReference type="Pfam" id="PF08241"/>
    </source>
</evidence>
<comment type="caution">
    <text evidence="2">The sequence shown here is derived from an EMBL/GenBank/DDBJ whole genome shotgun (WGS) entry which is preliminary data.</text>
</comment>
<proteinExistence type="predicted"/>
<reference evidence="2" key="1">
    <citation type="submission" date="2019-09" db="EMBL/GenBank/DDBJ databases">
        <title>Characterisation of the sponge microbiome using genome-centric metagenomics.</title>
        <authorList>
            <person name="Engelberts J.P."/>
            <person name="Robbins S.J."/>
            <person name="De Goeij J.M."/>
            <person name="Aranda M."/>
            <person name="Bell S.C."/>
            <person name="Webster N.S."/>
        </authorList>
    </citation>
    <scope>NUCLEOTIDE SEQUENCE</scope>
    <source>
        <strain evidence="2">SB0664_bin_27</strain>
    </source>
</reference>
<gene>
    <name evidence="2" type="ORF">F4Y42_16395</name>
</gene>
<organism evidence="2">
    <name type="scientific">Caldilineaceae bacterium SB0664_bin_27</name>
    <dbReference type="NCBI Taxonomy" id="2605260"/>
    <lineage>
        <taxon>Bacteria</taxon>
        <taxon>Bacillati</taxon>
        <taxon>Chloroflexota</taxon>
        <taxon>Caldilineae</taxon>
        <taxon>Caldilineales</taxon>
        <taxon>Caldilineaceae</taxon>
    </lineage>
</organism>
<dbReference type="InterPro" id="IPR013216">
    <property type="entry name" value="Methyltransf_11"/>
</dbReference>
<dbReference type="Gene3D" id="3.40.50.150">
    <property type="entry name" value="Vaccinia Virus protein VP39"/>
    <property type="match status" value="1"/>
</dbReference>
<dbReference type="Pfam" id="PF08241">
    <property type="entry name" value="Methyltransf_11"/>
    <property type="match status" value="1"/>
</dbReference>
<dbReference type="SUPFAM" id="SSF53335">
    <property type="entry name" value="S-adenosyl-L-methionine-dependent methyltransferases"/>
    <property type="match status" value="1"/>
</dbReference>
<sequence length="357" mass="39464">MLGCAQRKSEQAHLFTCWISVRRGVACMSAQNLAAVNSAAIEESNSKADSAAQAGVPVIDYEGSGYRKDFWEGQGREYEDAVERIVLQRLLPPQGGRIAEIGAGFGRLADLYLGYDQIVLFDYSRTMLADAVYRWGHDPRFVFVAGNLYQMPLAAGTLDALVMVRVMHHLADVPAALAQLQPLLHQRSTAVLEYANKRNLKAVLRWLTRRQQWSPFDRAPLEFVAMNFDFHPGWMATEMKNAGLRVDERVGASHFRLPALKRALPARLLARLDSRLFHIGGRFPLAPSVFVRAAAPDPADRPQSEVGPGEVDPAQLFRCPSCAAHPLAALGPSQLQCPSCARKFGQTDGIWDFKLPA</sequence>
<keyword evidence="2" id="KW-0808">Transferase</keyword>
<accession>A0A6B0YX75</accession>
<keyword evidence="2" id="KW-0489">Methyltransferase</keyword>
<feature type="domain" description="Methyltransferase type 11" evidence="1">
    <location>
        <begin position="100"/>
        <end position="187"/>
    </location>
</feature>
<dbReference type="CDD" id="cd02440">
    <property type="entry name" value="AdoMet_MTases"/>
    <property type="match status" value="1"/>
</dbReference>